<feature type="signal peptide" evidence="3">
    <location>
        <begin position="1"/>
        <end position="22"/>
    </location>
</feature>
<comment type="caution">
    <text evidence="5">The sequence shown here is derived from an EMBL/GenBank/DDBJ whole genome shotgun (WGS) entry which is preliminary data.</text>
</comment>
<dbReference type="PANTHER" id="PTHR42693">
    <property type="entry name" value="ARYLSULFATASE FAMILY MEMBER"/>
    <property type="match status" value="1"/>
</dbReference>
<keyword evidence="6" id="KW-1185">Reference proteome</keyword>
<reference evidence="5 6" key="1">
    <citation type="submission" date="2019-03" db="EMBL/GenBank/DDBJ databases">
        <title>Genomic Encyclopedia of Archaeal and Bacterial Type Strains, Phase II (KMG-II): from individual species to whole genera.</title>
        <authorList>
            <person name="Goeker M."/>
        </authorList>
    </citation>
    <scope>NUCLEOTIDE SEQUENCE [LARGE SCALE GENOMIC DNA]</scope>
    <source>
        <strain evidence="5 6">RL-C</strain>
    </source>
</reference>
<evidence type="ECO:0000256" key="1">
    <source>
        <dbReference type="ARBA" id="ARBA00008779"/>
    </source>
</evidence>
<dbReference type="AlphaFoldDB" id="A0A4R2EV71"/>
<proteinExistence type="inferred from homology"/>
<dbReference type="InterPro" id="IPR000917">
    <property type="entry name" value="Sulfatase_N"/>
</dbReference>
<gene>
    <name evidence="5" type="ORF">CLV25_103238</name>
</gene>
<comment type="similarity">
    <text evidence="1">Belongs to the sulfatase family.</text>
</comment>
<feature type="domain" description="Sulfatase N-terminal" evidence="4">
    <location>
        <begin position="34"/>
        <end position="407"/>
    </location>
</feature>
<dbReference type="Gene3D" id="3.30.1120.10">
    <property type="match status" value="1"/>
</dbReference>
<dbReference type="GO" id="GO:0004065">
    <property type="term" value="F:arylsulfatase activity"/>
    <property type="evidence" value="ECO:0007669"/>
    <property type="project" value="TreeGrafter"/>
</dbReference>
<dbReference type="Gene3D" id="3.40.720.10">
    <property type="entry name" value="Alkaline Phosphatase, subunit A"/>
    <property type="match status" value="1"/>
</dbReference>
<evidence type="ECO:0000256" key="3">
    <source>
        <dbReference type="SAM" id="SignalP"/>
    </source>
</evidence>
<accession>A0A4R2EV71</accession>
<dbReference type="RefSeq" id="WP_131838570.1">
    <property type="nucleotide sequence ID" value="NZ_SLWB01000003.1"/>
</dbReference>
<evidence type="ECO:0000256" key="2">
    <source>
        <dbReference type="ARBA" id="ARBA00022801"/>
    </source>
</evidence>
<name>A0A4R2EV71_9BACT</name>
<evidence type="ECO:0000259" key="4">
    <source>
        <dbReference type="Pfam" id="PF00884"/>
    </source>
</evidence>
<dbReference type="Proteomes" id="UP000294830">
    <property type="component" value="Unassembled WGS sequence"/>
</dbReference>
<dbReference type="SUPFAM" id="SSF53649">
    <property type="entry name" value="Alkaline phosphatase-like"/>
    <property type="match status" value="1"/>
</dbReference>
<dbReference type="PANTHER" id="PTHR42693:SF53">
    <property type="entry name" value="ENDO-4-O-SULFATASE"/>
    <property type="match status" value="1"/>
</dbReference>
<dbReference type="InterPro" id="IPR050738">
    <property type="entry name" value="Sulfatase"/>
</dbReference>
<dbReference type="Pfam" id="PF00884">
    <property type="entry name" value="Sulfatase"/>
    <property type="match status" value="1"/>
</dbReference>
<evidence type="ECO:0000313" key="6">
    <source>
        <dbReference type="Proteomes" id="UP000294830"/>
    </source>
</evidence>
<dbReference type="InterPro" id="IPR017850">
    <property type="entry name" value="Alkaline_phosphatase_core_sf"/>
</dbReference>
<keyword evidence="2" id="KW-0378">Hydrolase</keyword>
<sequence length="515" mass="56916">MRYKLRGFLLAASTILPYTLLADRPSDSVAVRKPNIVVVLASDLGYGDLGVYGQSKIETPYIDRLASQGARFTNFYSGSSSFAPSLCSMLTGKHVGKAAIRGTDEWVERGSVMNYVKVLMDSTLEGQRPMPLGEETIANRVREKGYVTGAVGLWGLGSATTQGSPLLHGFDSFYGYTCLRQAQTYYPKYLWRNDSKVSMDNALVFPNMKLPTNADPYKDESYLSYTLEHYAPDSILMAALRFVEVNKSNPFFLLYSAQLPQAPLQVPQERVRRYRLKFGEEEPYLGLNGGCPNRTPRATYAAMVSYLDDQVGMLVEKLKAEGVYDNTIIIFTSATGAASQSGVDGAFFESAGKHPLGKGRGSGFLFESGIKVPMIAVWPSVIAPNQVVDQIGIGYDVFSTLADVAGVDSVASGDGISLLPVLKGKSQENQHEYLYWENADNLGHIALRMGKWKLLGRNMSYDEPYFELYDLEADPEENNDVSEQNPDVVCRMVDLILNARTSPSISSFKLRYLED</sequence>
<keyword evidence="3" id="KW-0732">Signal</keyword>
<feature type="chain" id="PRO_5020205974" evidence="3">
    <location>
        <begin position="23"/>
        <end position="515"/>
    </location>
</feature>
<evidence type="ECO:0000313" key="5">
    <source>
        <dbReference type="EMBL" id="TCN70714.1"/>
    </source>
</evidence>
<protein>
    <submittedName>
        <fullName evidence="5">Arylsulfatase</fullName>
    </submittedName>
</protein>
<organism evidence="5 6">
    <name type="scientific">Acetobacteroides hydrogenigenes</name>
    <dbReference type="NCBI Taxonomy" id="979970"/>
    <lineage>
        <taxon>Bacteria</taxon>
        <taxon>Pseudomonadati</taxon>
        <taxon>Bacteroidota</taxon>
        <taxon>Bacteroidia</taxon>
        <taxon>Bacteroidales</taxon>
        <taxon>Rikenellaceae</taxon>
        <taxon>Acetobacteroides</taxon>
    </lineage>
</organism>
<dbReference type="EMBL" id="SLWB01000003">
    <property type="protein sequence ID" value="TCN70714.1"/>
    <property type="molecule type" value="Genomic_DNA"/>
</dbReference>
<dbReference type="OrthoDB" id="9765065at2"/>